<organism evidence="2 3">
    <name type="scientific">Malassezia vespertilionis</name>
    <dbReference type="NCBI Taxonomy" id="2020962"/>
    <lineage>
        <taxon>Eukaryota</taxon>
        <taxon>Fungi</taxon>
        <taxon>Dikarya</taxon>
        <taxon>Basidiomycota</taxon>
        <taxon>Ustilaginomycotina</taxon>
        <taxon>Malasseziomycetes</taxon>
        <taxon>Malasseziales</taxon>
        <taxon>Malasseziaceae</taxon>
        <taxon>Malassezia</taxon>
    </lineage>
</organism>
<dbReference type="Proteomes" id="UP000232875">
    <property type="component" value="Unassembled WGS sequence"/>
</dbReference>
<reference evidence="2 3" key="1">
    <citation type="submission" date="2017-10" db="EMBL/GenBank/DDBJ databases">
        <title>A novel species of cold-tolerant Malassezia isolated from bats.</title>
        <authorList>
            <person name="Lorch J.M."/>
            <person name="Palmer J.M."/>
            <person name="Vanderwolf K.J."/>
            <person name="Schmidt K.Z."/>
            <person name="Verant M.L."/>
            <person name="Weller T.J."/>
            <person name="Blehert D.S."/>
        </authorList>
    </citation>
    <scope>NUCLEOTIDE SEQUENCE [LARGE SCALE GENOMIC DNA]</scope>
    <source>
        <strain evidence="2 3">NWHC:44797-103</strain>
    </source>
</reference>
<feature type="transmembrane region" description="Helical" evidence="1">
    <location>
        <begin position="103"/>
        <end position="125"/>
    </location>
</feature>
<feature type="transmembrane region" description="Helical" evidence="1">
    <location>
        <begin position="188"/>
        <end position="208"/>
    </location>
</feature>
<name>A0A2N1J996_9BASI</name>
<dbReference type="OrthoDB" id="3357787at2759"/>
<keyword evidence="1" id="KW-0472">Membrane</keyword>
<evidence type="ECO:0000256" key="1">
    <source>
        <dbReference type="SAM" id="Phobius"/>
    </source>
</evidence>
<keyword evidence="1" id="KW-1133">Transmembrane helix</keyword>
<dbReference type="AlphaFoldDB" id="A0A2N1J996"/>
<evidence type="ECO:0000313" key="2">
    <source>
        <dbReference type="EMBL" id="PKI83128.1"/>
    </source>
</evidence>
<keyword evidence="3" id="KW-1185">Reference proteome</keyword>
<proteinExistence type="predicted"/>
<gene>
    <name evidence="2" type="ORF">MVES_002881</name>
</gene>
<protein>
    <submittedName>
        <fullName evidence="2">Uncharacterized protein</fullName>
    </submittedName>
</protein>
<sequence length="239" mass="27335">MASTSNTARPVGQHEKILSQYDDDVLDESEQESIIASIRRANDKSNYMYRVALVVIYILVFVLYLTPIPAYALGQHPKSHMSLFLHPTTTIGTHDDLTYLPVFPIYITTMLALSYLMGLAVYELFDVLRWIKPQEFAYPAQPHPFGTAPNWIVPVLRDVRIGPSNKVGDRADKPVENADIVTVLPPRIVYIGFLWICFWPIPLMTFGLGAFEDALWWAFPFFASTIHLVIEWWIYKADL</sequence>
<accession>A0A2N1J996</accession>
<feature type="transmembrane region" description="Helical" evidence="1">
    <location>
        <begin position="47"/>
        <end position="72"/>
    </location>
</feature>
<evidence type="ECO:0000313" key="3">
    <source>
        <dbReference type="Proteomes" id="UP000232875"/>
    </source>
</evidence>
<keyword evidence="1" id="KW-0812">Transmembrane</keyword>
<dbReference type="EMBL" id="KZ454992">
    <property type="protein sequence ID" value="PKI83128.1"/>
    <property type="molecule type" value="Genomic_DNA"/>
</dbReference>
<feature type="transmembrane region" description="Helical" evidence="1">
    <location>
        <begin position="214"/>
        <end position="235"/>
    </location>
</feature>